<feature type="domain" description="Rhodopsin" evidence="8">
    <location>
        <begin position="41"/>
        <end position="283"/>
    </location>
</feature>
<feature type="transmembrane region" description="Helical" evidence="7">
    <location>
        <begin position="109"/>
        <end position="131"/>
    </location>
</feature>
<evidence type="ECO:0000256" key="4">
    <source>
        <dbReference type="ARBA" id="ARBA00023136"/>
    </source>
</evidence>
<accession>A0A6A6T9J9</accession>
<keyword evidence="3 7" id="KW-1133">Transmembrane helix</keyword>
<keyword evidence="10" id="KW-1185">Reference proteome</keyword>
<sequence>MSRCAKYLELPESEISRDFIGNEFVNTAIAFAVVESLLVILRYYARYVGRRPLGVDDILLPFALLFAFAQEGIAIAMVKVGGVGHRLEYNCYFQPSVLVTFAKLQISNILSLALAIALAKIVILNLFLRIFHQKPYRIATFIVMGIQVAAMLVVVIVGVTQCTPLAYVWEPQKHPKGHCIDKNTFWRWGNFPQLVTDVAILVLPIPALWQLKLSTKDKIGVIVTFCTGGIGLVTAIVRFTMYFMIDGQTDAGWEAVPLGSVSIAETGVYVIAACLPMYRSLLKTAVERVGTTFGSTRKTQTGYSYGSGSHSTELKSLGKSEKGFSRLDEEKSRTTTTVTQYRLGSESSDEQLVPSGLKDIQIQRTFDVSSQRK</sequence>
<dbReference type="PANTHER" id="PTHR33048">
    <property type="entry name" value="PTH11-LIKE INTEGRAL MEMBRANE PROTEIN (AFU_ORTHOLOGUE AFUA_5G11245)"/>
    <property type="match status" value="1"/>
</dbReference>
<gene>
    <name evidence="9" type="ORF">K491DRAFT_777840</name>
</gene>
<comment type="similarity">
    <text evidence="5">Belongs to the SAT4 family.</text>
</comment>
<dbReference type="Proteomes" id="UP000799324">
    <property type="component" value="Unassembled WGS sequence"/>
</dbReference>
<feature type="transmembrane region" description="Helical" evidence="7">
    <location>
        <begin position="57"/>
        <end position="78"/>
    </location>
</feature>
<dbReference type="OrthoDB" id="3529975at2759"/>
<dbReference type="InterPro" id="IPR049326">
    <property type="entry name" value="Rhodopsin_dom_fungi"/>
</dbReference>
<evidence type="ECO:0000256" key="7">
    <source>
        <dbReference type="SAM" id="Phobius"/>
    </source>
</evidence>
<feature type="compositionally biased region" description="Polar residues" evidence="6">
    <location>
        <begin position="334"/>
        <end position="346"/>
    </location>
</feature>
<name>A0A6A6T9J9_9PLEO</name>
<evidence type="ECO:0000259" key="8">
    <source>
        <dbReference type="Pfam" id="PF20684"/>
    </source>
</evidence>
<reference evidence="9" key="1">
    <citation type="journal article" date="2020" name="Stud. Mycol.">
        <title>101 Dothideomycetes genomes: a test case for predicting lifestyles and emergence of pathogens.</title>
        <authorList>
            <person name="Haridas S."/>
            <person name="Albert R."/>
            <person name="Binder M."/>
            <person name="Bloem J."/>
            <person name="Labutti K."/>
            <person name="Salamov A."/>
            <person name="Andreopoulos B."/>
            <person name="Baker S."/>
            <person name="Barry K."/>
            <person name="Bills G."/>
            <person name="Bluhm B."/>
            <person name="Cannon C."/>
            <person name="Castanera R."/>
            <person name="Culley D."/>
            <person name="Daum C."/>
            <person name="Ezra D."/>
            <person name="Gonzalez J."/>
            <person name="Henrissat B."/>
            <person name="Kuo A."/>
            <person name="Liang C."/>
            <person name="Lipzen A."/>
            <person name="Lutzoni F."/>
            <person name="Magnuson J."/>
            <person name="Mondo S."/>
            <person name="Nolan M."/>
            <person name="Ohm R."/>
            <person name="Pangilinan J."/>
            <person name="Park H.-J."/>
            <person name="Ramirez L."/>
            <person name="Alfaro M."/>
            <person name="Sun H."/>
            <person name="Tritt A."/>
            <person name="Yoshinaga Y."/>
            <person name="Zwiers L.-H."/>
            <person name="Turgeon B."/>
            <person name="Goodwin S."/>
            <person name="Spatafora J."/>
            <person name="Crous P."/>
            <person name="Grigoriev I."/>
        </authorList>
    </citation>
    <scope>NUCLEOTIDE SEQUENCE</scope>
    <source>
        <strain evidence="9">CBS 122681</strain>
    </source>
</reference>
<feature type="region of interest" description="Disordered" evidence="6">
    <location>
        <begin position="301"/>
        <end position="354"/>
    </location>
</feature>
<comment type="subcellular location">
    <subcellularLocation>
        <location evidence="1">Membrane</location>
        <topology evidence="1">Multi-pass membrane protein</topology>
    </subcellularLocation>
</comment>
<feature type="compositionally biased region" description="Basic and acidic residues" evidence="6">
    <location>
        <begin position="312"/>
        <end position="333"/>
    </location>
</feature>
<dbReference type="PANTHER" id="PTHR33048:SF47">
    <property type="entry name" value="INTEGRAL MEMBRANE PROTEIN-RELATED"/>
    <property type="match status" value="1"/>
</dbReference>
<evidence type="ECO:0000313" key="10">
    <source>
        <dbReference type="Proteomes" id="UP000799324"/>
    </source>
</evidence>
<feature type="transmembrane region" description="Helical" evidence="7">
    <location>
        <begin position="138"/>
        <end position="159"/>
    </location>
</feature>
<dbReference type="GO" id="GO:0016020">
    <property type="term" value="C:membrane"/>
    <property type="evidence" value="ECO:0007669"/>
    <property type="project" value="UniProtKB-SubCell"/>
</dbReference>
<dbReference type="InterPro" id="IPR052337">
    <property type="entry name" value="SAT4-like"/>
</dbReference>
<feature type="transmembrane region" description="Helical" evidence="7">
    <location>
        <begin position="257"/>
        <end position="278"/>
    </location>
</feature>
<dbReference type="EMBL" id="MU004334">
    <property type="protein sequence ID" value="KAF2656619.1"/>
    <property type="molecule type" value="Genomic_DNA"/>
</dbReference>
<protein>
    <recommendedName>
        <fullName evidence="8">Rhodopsin domain-containing protein</fullName>
    </recommendedName>
</protein>
<evidence type="ECO:0000256" key="5">
    <source>
        <dbReference type="ARBA" id="ARBA00038359"/>
    </source>
</evidence>
<evidence type="ECO:0000256" key="1">
    <source>
        <dbReference type="ARBA" id="ARBA00004141"/>
    </source>
</evidence>
<evidence type="ECO:0000256" key="2">
    <source>
        <dbReference type="ARBA" id="ARBA00022692"/>
    </source>
</evidence>
<organism evidence="9 10">
    <name type="scientific">Lophiostoma macrostomum CBS 122681</name>
    <dbReference type="NCBI Taxonomy" id="1314788"/>
    <lineage>
        <taxon>Eukaryota</taxon>
        <taxon>Fungi</taxon>
        <taxon>Dikarya</taxon>
        <taxon>Ascomycota</taxon>
        <taxon>Pezizomycotina</taxon>
        <taxon>Dothideomycetes</taxon>
        <taxon>Pleosporomycetidae</taxon>
        <taxon>Pleosporales</taxon>
        <taxon>Lophiostomataceae</taxon>
        <taxon>Lophiostoma</taxon>
    </lineage>
</organism>
<evidence type="ECO:0000256" key="3">
    <source>
        <dbReference type="ARBA" id="ARBA00022989"/>
    </source>
</evidence>
<dbReference type="Pfam" id="PF20684">
    <property type="entry name" value="Fung_rhodopsin"/>
    <property type="match status" value="1"/>
</dbReference>
<evidence type="ECO:0000256" key="6">
    <source>
        <dbReference type="SAM" id="MobiDB-lite"/>
    </source>
</evidence>
<keyword evidence="4 7" id="KW-0472">Membrane</keyword>
<proteinExistence type="inferred from homology"/>
<feature type="transmembrane region" description="Helical" evidence="7">
    <location>
        <begin position="221"/>
        <end position="245"/>
    </location>
</feature>
<evidence type="ECO:0000313" key="9">
    <source>
        <dbReference type="EMBL" id="KAF2656619.1"/>
    </source>
</evidence>
<feature type="transmembrane region" description="Helical" evidence="7">
    <location>
        <begin position="191"/>
        <end position="209"/>
    </location>
</feature>
<feature type="transmembrane region" description="Helical" evidence="7">
    <location>
        <begin position="24"/>
        <end position="45"/>
    </location>
</feature>
<dbReference type="AlphaFoldDB" id="A0A6A6T9J9"/>
<keyword evidence="2 7" id="KW-0812">Transmembrane</keyword>